<dbReference type="PANTHER" id="PTHR42699:SF1">
    <property type="entry name" value="CYSTATHIONINE GAMMA-SYNTHASE-RELATED"/>
    <property type="match status" value="1"/>
</dbReference>
<proteinExistence type="inferred from homology"/>
<comment type="caution">
    <text evidence="4">The sequence shown here is derived from an EMBL/GenBank/DDBJ whole genome shotgun (WGS) entry which is preliminary data.</text>
</comment>
<accession>A0A1B5KW68</accession>
<dbReference type="InterPro" id="IPR051750">
    <property type="entry name" value="Trans-sulfuration_enzymes"/>
</dbReference>
<dbReference type="PANTHER" id="PTHR42699">
    <property type="match status" value="1"/>
</dbReference>
<gene>
    <name evidence="4" type="ORF">UVI_02029280</name>
</gene>
<evidence type="ECO:0000256" key="3">
    <source>
        <dbReference type="RuleBase" id="RU362118"/>
    </source>
</evidence>
<dbReference type="Gene3D" id="3.40.640.10">
    <property type="entry name" value="Type I PLP-dependent aspartate aminotransferase-like (Major domain)"/>
    <property type="match status" value="1"/>
</dbReference>
<dbReference type="GO" id="GO:0030170">
    <property type="term" value="F:pyridoxal phosphate binding"/>
    <property type="evidence" value="ECO:0007669"/>
    <property type="project" value="InterPro"/>
</dbReference>
<dbReference type="AlphaFoldDB" id="A0A1B5KW68"/>
<dbReference type="Pfam" id="PF01053">
    <property type="entry name" value="Cys_Met_Meta_PP"/>
    <property type="match status" value="1"/>
</dbReference>
<keyword evidence="2 3" id="KW-0663">Pyridoxal phosphate</keyword>
<dbReference type="EMBL" id="BBTG02000012">
    <property type="protein sequence ID" value="GAO15175.1"/>
    <property type="molecule type" value="Genomic_DNA"/>
</dbReference>
<dbReference type="Proteomes" id="UP000054053">
    <property type="component" value="Unassembled WGS sequence"/>
</dbReference>
<comment type="similarity">
    <text evidence="3">Belongs to the trans-sulfuration enzymes family.</text>
</comment>
<sequence length="583" mass="64964">MVILRTQSDFGHAPPPQTPYSIVTNLPGWDLLKSIRQGDTSPLARVVHIYPRLSPTQFVRTLSAEIAKKVGLEEKACMMYLDPVMWRYTKSHVAHELRREHAISPDRLTLKVVDVAGHRLYCVLYDPQHSRALMLSWGTPGLGLSIRQAEYLLDRVDTMVEVSFDDENAPPRPTWAPEGPDHEPLRQRINDLVHHGAIDPEKVKSQSKDVFLYPSGMAAVFTAKIILQDYRPNRTNVELGMVFHNTHELLREESPGGWKHFGSVDSEGLEMLETWLEKEEAEGRGATFVIVEFPSNPTLESPDLPRLKRMVSDGGRHVVPFQGKVGRTNSKLGCLNSQSERFNFVLIVDDTIGAFSNVDVLAQSDMLLTSLTKSFNGRSDALGGSIVLNPLSPHYQELQKRFAEGHHNQLSAADAKVLLSNSRDFFDRAARLNANAQAMAELLHRNMTEQPGSPIVGVQYPSLLPSKANYDAFMRRRTPELPHPGYGCLLTVNLAGVEAARAFYDRCGFYPSPHIGGHVTIMFAYNMFMFGKDPQEAEALRAYGIFEDSVRISAGLERVEDLLDTLQDALDAAAKVGRGGKEG</sequence>
<evidence type="ECO:0000313" key="5">
    <source>
        <dbReference type="Proteomes" id="UP000054053"/>
    </source>
</evidence>
<reference evidence="5" key="1">
    <citation type="journal article" date="2016" name="Genome Announc.">
        <title>Genome sequence of Ustilaginoidea virens IPU010, a rice pathogenic fungus causing false smut.</title>
        <authorList>
            <person name="Kumagai T."/>
            <person name="Ishii T."/>
            <person name="Terai G."/>
            <person name="Umemura M."/>
            <person name="Machida M."/>
            <person name="Asai K."/>
        </authorList>
    </citation>
    <scope>NUCLEOTIDE SEQUENCE [LARGE SCALE GENOMIC DNA]</scope>
    <source>
        <strain evidence="5">IPU010</strain>
    </source>
</reference>
<protein>
    <recommendedName>
        <fullName evidence="6">Cystathionine gamma-synthase</fullName>
    </recommendedName>
</protein>
<evidence type="ECO:0008006" key="6">
    <source>
        <dbReference type="Google" id="ProtNLM"/>
    </source>
</evidence>
<evidence type="ECO:0000256" key="1">
    <source>
        <dbReference type="ARBA" id="ARBA00001933"/>
    </source>
</evidence>
<dbReference type="InterPro" id="IPR015422">
    <property type="entry name" value="PyrdxlP-dep_Trfase_small"/>
</dbReference>
<dbReference type="InterPro" id="IPR000277">
    <property type="entry name" value="Cys/Met-Metab_PyrdxlP-dep_enz"/>
</dbReference>
<dbReference type="GO" id="GO:0003962">
    <property type="term" value="F:cystathionine gamma-synthase activity"/>
    <property type="evidence" value="ECO:0007669"/>
    <property type="project" value="TreeGrafter"/>
</dbReference>
<dbReference type="InterPro" id="IPR015421">
    <property type="entry name" value="PyrdxlP-dep_Trfase_major"/>
</dbReference>
<dbReference type="Gene3D" id="3.90.1150.10">
    <property type="entry name" value="Aspartate Aminotransferase, domain 1"/>
    <property type="match status" value="1"/>
</dbReference>
<dbReference type="SUPFAM" id="SSF53383">
    <property type="entry name" value="PLP-dependent transferases"/>
    <property type="match status" value="2"/>
</dbReference>
<organism evidence="4 5">
    <name type="scientific">Ustilaginoidea virens</name>
    <name type="common">Rice false smut fungus</name>
    <name type="synonym">Villosiclava virens</name>
    <dbReference type="NCBI Taxonomy" id="1159556"/>
    <lineage>
        <taxon>Eukaryota</taxon>
        <taxon>Fungi</taxon>
        <taxon>Dikarya</taxon>
        <taxon>Ascomycota</taxon>
        <taxon>Pezizomycotina</taxon>
        <taxon>Sordariomycetes</taxon>
        <taxon>Hypocreomycetidae</taxon>
        <taxon>Hypocreales</taxon>
        <taxon>Clavicipitaceae</taxon>
        <taxon>Ustilaginoidea</taxon>
    </lineage>
</organism>
<evidence type="ECO:0000313" key="4">
    <source>
        <dbReference type="EMBL" id="GAO15175.1"/>
    </source>
</evidence>
<name>A0A1B5KW68_USTVR</name>
<dbReference type="InterPro" id="IPR015424">
    <property type="entry name" value="PyrdxlP-dep_Trfase"/>
</dbReference>
<dbReference type="GO" id="GO:0019346">
    <property type="term" value="P:transsulfuration"/>
    <property type="evidence" value="ECO:0007669"/>
    <property type="project" value="InterPro"/>
</dbReference>
<evidence type="ECO:0000256" key="2">
    <source>
        <dbReference type="ARBA" id="ARBA00022898"/>
    </source>
</evidence>
<comment type="cofactor">
    <cofactor evidence="1 3">
        <name>pyridoxal 5'-phosphate</name>
        <dbReference type="ChEBI" id="CHEBI:597326"/>
    </cofactor>
</comment>